<dbReference type="EMBL" id="JACAQB010000022">
    <property type="protein sequence ID" value="NWB99184.1"/>
    <property type="molecule type" value="Genomic_DNA"/>
</dbReference>
<evidence type="ECO:0000313" key="1">
    <source>
        <dbReference type="EMBL" id="NWB99184.1"/>
    </source>
</evidence>
<sequence>MRRYVVKDIAKGRLLGFARWFDTNYHYLVHRVSAARQLRAELT</sequence>
<dbReference type="Proteomes" id="UP000539985">
    <property type="component" value="Unassembled WGS sequence"/>
</dbReference>
<dbReference type="AlphaFoldDB" id="A0A7Y8C4W0"/>
<evidence type="ECO:0000313" key="2">
    <source>
        <dbReference type="Proteomes" id="UP000539985"/>
    </source>
</evidence>
<name>A0A7Y8C4W0_9PSED</name>
<accession>A0A7Y8C4W0</accession>
<gene>
    <name evidence="1" type="ORF">HX882_25145</name>
</gene>
<comment type="caution">
    <text evidence="1">The sequence shown here is derived from an EMBL/GenBank/DDBJ whole genome shotgun (WGS) entry which is preliminary data.</text>
</comment>
<reference evidence="1 2" key="1">
    <citation type="submission" date="2020-04" db="EMBL/GenBank/DDBJ databases">
        <title>Molecular characterization of pseudomonads from Agaricus bisporus reveal novel blotch 2 pathogens in Western Europe.</title>
        <authorList>
            <person name="Taparia T."/>
            <person name="Krijger M."/>
            <person name="Haynes E."/>
            <person name="Elpinstone J.G."/>
            <person name="Noble R."/>
            <person name="Van Der Wolf J."/>
        </authorList>
    </citation>
    <scope>NUCLEOTIDE SEQUENCE [LARGE SCALE GENOMIC DNA]</scope>
    <source>
        <strain evidence="1 2">H7001</strain>
    </source>
</reference>
<protein>
    <submittedName>
        <fullName evidence="1">Uncharacterized protein</fullName>
    </submittedName>
</protein>
<organism evidence="1 2">
    <name type="scientific">Pseudomonas gingeri</name>
    <dbReference type="NCBI Taxonomy" id="117681"/>
    <lineage>
        <taxon>Bacteria</taxon>
        <taxon>Pseudomonadati</taxon>
        <taxon>Pseudomonadota</taxon>
        <taxon>Gammaproteobacteria</taxon>
        <taxon>Pseudomonadales</taxon>
        <taxon>Pseudomonadaceae</taxon>
        <taxon>Pseudomonas</taxon>
    </lineage>
</organism>
<proteinExistence type="predicted"/>